<feature type="compositionally biased region" description="Polar residues" evidence="1">
    <location>
        <begin position="64"/>
        <end position="82"/>
    </location>
</feature>
<accession>A0ABM8IL86</accession>
<evidence type="ECO:0000313" key="4">
    <source>
        <dbReference type="EMBL" id="BEH92029.1"/>
    </source>
</evidence>
<evidence type="ECO:0000256" key="2">
    <source>
        <dbReference type="SAM" id="Phobius"/>
    </source>
</evidence>
<dbReference type="SMART" id="SM00287">
    <property type="entry name" value="SH3b"/>
    <property type="match status" value="1"/>
</dbReference>
<dbReference type="SUPFAM" id="SSF50044">
    <property type="entry name" value="SH3-domain"/>
    <property type="match status" value="1"/>
</dbReference>
<dbReference type="Pfam" id="PF08239">
    <property type="entry name" value="SH3_3"/>
    <property type="match status" value="1"/>
</dbReference>
<feature type="transmembrane region" description="Helical" evidence="2">
    <location>
        <begin position="20"/>
        <end position="41"/>
    </location>
</feature>
<evidence type="ECO:0000313" key="5">
    <source>
        <dbReference type="Proteomes" id="UP001432099"/>
    </source>
</evidence>
<sequence length="159" mass="17570">MQPKKKSKSNEQVISWTQRIGVSFIGLLTALGAGLIMYTGVMAATYEQPEAENEFIVYDEGQDKNQVNQESSDQNSAANSEGETPATPTEDKETDHSVAYCNIDGVNVRSEAATGTDIIGNLDAGDEVTVLNRYYNDEWVQISFEGQTGYVYVEYLDFE</sequence>
<feature type="region of interest" description="Disordered" evidence="1">
    <location>
        <begin position="59"/>
        <end position="95"/>
    </location>
</feature>
<keyword evidence="5" id="KW-1185">Reference proteome</keyword>
<feature type="domain" description="SH3b" evidence="3">
    <location>
        <begin position="92"/>
        <end position="159"/>
    </location>
</feature>
<keyword evidence="2" id="KW-0812">Transmembrane</keyword>
<dbReference type="Gene3D" id="2.30.30.40">
    <property type="entry name" value="SH3 Domains"/>
    <property type="match status" value="1"/>
</dbReference>
<dbReference type="RefSeq" id="WP_161831490.1">
    <property type="nucleotide sequence ID" value="NZ_AP028127.1"/>
</dbReference>
<organism evidence="4 5">
    <name type="scientific">Turicibacter faecis</name>
    <dbReference type="NCBI Taxonomy" id="2963365"/>
    <lineage>
        <taxon>Bacteria</taxon>
        <taxon>Bacillati</taxon>
        <taxon>Bacillota</taxon>
        <taxon>Erysipelotrichia</taxon>
        <taxon>Erysipelotrichales</taxon>
        <taxon>Turicibacteraceae</taxon>
        <taxon>Turicibacter</taxon>
    </lineage>
</organism>
<evidence type="ECO:0000259" key="3">
    <source>
        <dbReference type="PROSITE" id="PS51781"/>
    </source>
</evidence>
<evidence type="ECO:0000256" key="1">
    <source>
        <dbReference type="SAM" id="MobiDB-lite"/>
    </source>
</evidence>
<protein>
    <recommendedName>
        <fullName evidence="3">SH3b domain-containing protein</fullName>
    </recommendedName>
</protein>
<keyword evidence="2" id="KW-1133">Transmembrane helix</keyword>
<dbReference type="EMBL" id="AP028127">
    <property type="protein sequence ID" value="BEH92029.1"/>
    <property type="molecule type" value="Genomic_DNA"/>
</dbReference>
<dbReference type="PANTHER" id="PTHR34408">
    <property type="entry name" value="FAMILY PROTEIN, PUTATIVE-RELATED"/>
    <property type="match status" value="1"/>
</dbReference>
<name>A0ABM8IL86_9FIRM</name>
<dbReference type="Proteomes" id="UP001432099">
    <property type="component" value="Chromosome"/>
</dbReference>
<dbReference type="InterPro" id="IPR052354">
    <property type="entry name" value="Cell_Wall_Dynamics_Protein"/>
</dbReference>
<dbReference type="InterPro" id="IPR003646">
    <property type="entry name" value="SH3-like_bac-type"/>
</dbReference>
<dbReference type="PANTHER" id="PTHR34408:SF1">
    <property type="entry name" value="GLYCOSYL HYDROLASE FAMILY 19 DOMAIN-CONTAINING PROTEIN HI_1415"/>
    <property type="match status" value="1"/>
</dbReference>
<keyword evidence="2" id="KW-0472">Membrane</keyword>
<dbReference type="PROSITE" id="PS51781">
    <property type="entry name" value="SH3B"/>
    <property type="match status" value="1"/>
</dbReference>
<dbReference type="InterPro" id="IPR036028">
    <property type="entry name" value="SH3-like_dom_sf"/>
</dbReference>
<reference evidence="4" key="1">
    <citation type="journal article" date="2024" name="Int. J. Syst. Evol. Microbiol.">
        <title>Turicibacter faecis sp. nov., isolated from faeces of heart failure mouse model.</title>
        <authorList>
            <person name="Imamura Y."/>
            <person name="Motooka D."/>
            <person name="Nakajima Y."/>
            <person name="Ito S."/>
            <person name="Kitakaze M."/>
            <person name="Iida T."/>
            <person name="Nakamura S."/>
        </authorList>
    </citation>
    <scope>NUCLEOTIDE SEQUENCE</scope>
    <source>
        <strain evidence="4">TC023</strain>
    </source>
</reference>
<gene>
    <name evidence="4" type="ORF">T23_21310</name>
</gene>
<proteinExistence type="predicted"/>